<keyword evidence="2" id="KW-0812">Transmembrane</keyword>
<organism evidence="3 4">
    <name type="scientific">Rhizopus delemar (strain RA 99-880 / ATCC MYA-4621 / FGSC 9543 / NRRL 43880)</name>
    <name type="common">Mucormycosis agent</name>
    <name type="synonym">Rhizopus arrhizus var. delemar</name>
    <dbReference type="NCBI Taxonomy" id="246409"/>
    <lineage>
        <taxon>Eukaryota</taxon>
        <taxon>Fungi</taxon>
        <taxon>Fungi incertae sedis</taxon>
        <taxon>Mucoromycota</taxon>
        <taxon>Mucoromycotina</taxon>
        <taxon>Mucoromycetes</taxon>
        <taxon>Mucorales</taxon>
        <taxon>Mucorineae</taxon>
        <taxon>Rhizopodaceae</taxon>
        <taxon>Rhizopus</taxon>
    </lineage>
</organism>
<evidence type="ECO:0000256" key="2">
    <source>
        <dbReference type="SAM" id="Phobius"/>
    </source>
</evidence>
<sequence>MTDNLNDRDYFIPSFTTILLLQTQAYVVQLLIDFKESTSYIYQLIQWPLLIVLSVLDNVAYLLNLDHEINRLRDCQKKTPRDQDSSSSGNVTITKPFTAMVSPTPSTRTSSNYQKTSVDKSTSPLLGPTRSVSSGRTPSLSSSLSDIKQHTLRRVTAHRDIQGSMLPATSPQKKTKSSRRTVTPIPSAASPITPPSPSSSSGSSFMKESIFPGKLKMGKPKSLTPKKIVSIIPLVLNMAY</sequence>
<gene>
    <name evidence="3" type="ORF">RO3G_15186</name>
</gene>
<accession>I1CPU5</accession>
<dbReference type="VEuPathDB" id="FungiDB:RO3G_15186"/>
<keyword evidence="2" id="KW-1133">Transmembrane helix</keyword>
<reference evidence="3 4" key="1">
    <citation type="journal article" date="2009" name="PLoS Genet.">
        <title>Genomic analysis of the basal lineage fungus Rhizopus oryzae reveals a whole-genome duplication.</title>
        <authorList>
            <person name="Ma L.-J."/>
            <person name="Ibrahim A.S."/>
            <person name="Skory C."/>
            <person name="Grabherr M.G."/>
            <person name="Burger G."/>
            <person name="Butler M."/>
            <person name="Elias M."/>
            <person name="Idnurm A."/>
            <person name="Lang B.F."/>
            <person name="Sone T."/>
            <person name="Abe A."/>
            <person name="Calvo S.E."/>
            <person name="Corrochano L.M."/>
            <person name="Engels R."/>
            <person name="Fu J."/>
            <person name="Hansberg W."/>
            <person name="Kim J.-M."/>
            <person name="Kodira C.D."/>
            <person name="Koehrsen M.J."/>
            <person name="Liu B."/>
            <person name="Miranda-Saavedra D."/>
            <person name="O'Leary S."/>
            <person name="Ortiz-Castellanos L."/>
            <person name="Poulter R."/>
            <person name="Rodriguez-Romero J."/>
            <person name="Ruiz-Herrera J."/>
            <person name="Shen Y.-Q."/>
            <person name="Zeng Q."/>
            <person name="Galagan J."/>
            <person name="Birren B.W."/>
            <person name="Cuomo C.A."/>
            <person name="Wickes B.L."/>
        </authorList>
    </citation>
    <scope>NUCLEOTIDE SEQUENCE [LARGE SCALE GENOMIC DNA]</scope>
    <source>
        <strain evidence="4">RA 99-880 / ATCC MYA-4621 / FGSC 9543 / NRRL 43880</strain>
    </source>
</reference>
<dbReference type="eggNOG" id="ENOG502RWEP">
    <property type="taxonomic scope" value="Eukaryota"/>
</dbReference>
<keyword evidence="2" id="KW-0472">Membrane</keyword>
<feature type="region of interest" description="Disordered" evidence="1">
    <location>
        <begin position="76"/>
        <end position="205"/>
    </location>
</feature>
<feature type="compositionally biased region" description="Polar residues" evidence="1">
    <location>
        <begin position="85"/>
        <end position="124"/>
    </location>
</feature>
<protein>
    <submittedName>
        <fullName evidence="3">Uncharacterized protein</fullName>
    </submittedName>
</protein>
<dbReference type="OrthoDB" id="2284518at2759"/>
<feature type="compositionally biased region" description="Low complexity" evidence="1">
    <location>
        <begin position="131"/>
        <end position="145"/>
    </location>
</feature>
<feature type="transmembrane region" description="Helical" evidence="2">
    <location>
        <begin position="12"/>
        <end position="32"/>
    </location>
</feature>
<dbReference type="GeneID" id="93622151"/>
<keyword evidence="4" id="KW-1185">Reference proteome</keyword>
<dbReference type="EMBL" id="CH476746">
    <property type="protein sequence ID" value="EIE90475.1"/>
    <property type="molecule type" value="Genomic_DNA"/>
</dbReference>
<evidence type="ECO:0000313" key="3">
    <source>
        <dbReference type="EMBL" id="EIE90475.1"/>
    </source>
</evidence>
<feature type="transmembrane region" description="Helical" evidence="2">
    <location>
        <begin position="44"/>
        <end position="63"/>
    </location>
</feature>
<dbReference type="Proteomes" id="UP000009138">
    <property type="component" value="Unassembled WGS sequence"/>
</dbReference>
<evidence type="ECO:0000313" key="4">
    <source>
        <dbReference type="Proteomes" id="UP000009138"/>
    </source>
</evidence>
<dbReference type="RefSeq" id="XP_067525871.1">
    <property type="nucleotide sequence ID" value="XM_067669770.1"/>
</dbReference>
<proteinExistence type="predicted"/>
<dbReference type="InParanoid" id="I1CPU5"/>
<evidence type="ECO:0000256" key="1">
    <source>
        <dbReference type="SAM" id="MobiDB-lite"/>
    </source>
</evidence>
<dbReference type="AlphaFoldDB" id="I1CPU5"/>
<dbReference type="OMA" id="WHTRTAH"/>
<name>I1CPU5_RHIO9</name>